<comment type="caution">
    <text evidence="1">The sequence shown here is derived from an EMBL/GenBank/DDBJ whole genome shotgun (WGS) entry which is preliminary data.</text>
</comment>
<dbReference type="EMBL" id="CM039427">
    <property type="protein sequence ID" value="KAI4354410.1"/>
    <property type="molecule type" value="Genomic_DNA"/>
</dbReference>
<proteinExistence type="predicted"/>
<accession>A0ACB9Q6B0</accession>
<name>A0ACB9Q6B0_BAUVA</name>
<dbReference type="Proteomes" id="UP000828941">
    <property type="component" value="Chromosome 2"/>
</dbReference>
<gene>
    <name evidence="1" type="ORF">L6164_003272</name>
</gene>
<protein>
    <submittedName>
        <fullName evidence="1">Uncharacterized protein</fullName>
    </submittedName>
</protein>
<keyword evidence="2" id="KW-1185">Reference proteome</keyword>
<evidence type="ECO:0000313" key="2">
    <source>
        <dbReference type="Proteomes" id="UP000828941"/>
    </source>
</evidence>
<organism evidence="1 2">
    <name type="scientific">Bauhinia variegata</name>
    <name type="common">Purple orchid tree</name>
    <name type="synonym">Phanera variegata</name>
    <dbReference type="NCBI Taxonomy" id="167791"/>
    <lineage>
        <taxon>Eukaryota</taxon>
        <taxon>Viridiplantae</taxon>
        <taxon>Streptophyta</taxon>
        <taxon>Embryophyta</taxon>
        <taxon>Tracheophyta</taxon>
        <taxon>Spermatophyta</taxon>
        <taxon>Magnoliopsida</taxon>
        <taxon>eudicotyledons</taxon>
        <taxon>Gunneridae</taxon>
        <taxon>Pentapetalae</taxon>
        <taxon>rosids</taxon>
        <taxon>fabids</taxon>
        <taxon>Fabales</taxon>
        <taxon>Fabaceae</taxon>
        <taxon>Cercidoideae</taxon>
        <taxon>Cercideae</taxon>
        <taxon>Bauhiniinae</taxon>
        <taxon>Bauhinia</taxon>
    </lineage>
</organism>
<evidence type="ECO:0000313" key="1">
    <source>
        <dbReference type="EMBL" id="KAI4354410.1"/>
    </source>
</evidence>
<sequence length="446" mass="49260">MAAKAENVSREFIKPSSPTPDHLKELKLSLLDGVSPLCYVPIVLFYSASDITSFGTDFALISDKLKKSLSDILTLYYPFCGRMKGNSLVECNDKGVFYSEAKVPLKLSDFLQNPQISQIKEFLPYDPYCFEEDHIEDIGNMGIQLTEFSCGGIAIGLCIMHKIADAATSFSFLNAWGEKARGFGNIVAPQMEAASLFPPRDLGFDLTGCFFVGTNIVTKRFIFDPTSLSNLKAKIVELNLDSNFLQSKNYTFTAAANMVQHESLDVSINAPPFDFSKSYGTMSATTTGNPSPLNPTRVEAVIALTWKAAVEAARATSRGDQASKTWMGLTVNLRKPMVPPLSDNSLGNLWLPSLTPLIEVDKIVELNDHVKLVRETIKKVYGDFLSKVQGDDATRISQALMEIFDEEKSMIEDCPSYMYTSWIGFPLYETDLGWGKPTWVSALGVP</sequence>
<reference evidence="1 2" key="1">
    <citation type="journal article" date="2022" name="DNA Res.">
        <title>Chromosomal-level genome assembly of the orchid tree Bauhinia variegata (Leguminosae; Cercidoideae) supports the allotetraploid origin hypothesis of Bauhinia.</title>
        <authorList>
            <person name="Zhong Y."/>
            <person name="Chen Y."/>
            <person name="Zheng D."/>
            <person name="Pang J."/>
            <person name="Liu Y."/>
            <person name="Luo S."/>
            <person name="Meng S."/>
            <person name="Qian L."/>
            <person name="Wei D."/>
            <person name="Dai S."/>
            <person name="Zhou R."/>
        </authorList>
    </citation>
    <scope>NUCLEOTIDE SEQUENCE [LARGE SCALE GENOMIC DNA]</scope>
    <source>
        <strain evidence="1">BV-YZ2020</strain>
    </source>
</reference>